<keyword evidence="1" id="KW-1133">Transmembrane helix</keyword>
<comment type="caution">
    <text evidence="2">The sequence shown here is derived from an EMBL/GenBank/DDBJ whole genome shotgun (WGS) entry which is preliminary data.</text>
</comment>
<name>X1B7F7_9ZZZZ</name>
<sequence>STTQSVADGAAGSGIGQSITNAFLKLYLGLVSFLKSILPDSGIFRLPPSTMAFTAIAVPLTIVAVAAVVYFQRGREAQYNIHFTAAQEAGQIAETKTDPQEQRLSWEATLLHLNNAEIYMSTDESQELRLQAQGVVDTLDVIERLDFRPAIIDQLDETTQIIRLIVRDDGLYMLNGTDGVVGRAVLTDEGYLLDTTFQCGPGPYGGFIVGSLVDIAAMPPGNDLKATILGIDANGNLLHCIPGEIPVATPLEPPDINWGSPTKITVDDNDLYVLDPQTNAVWIYRGMDVSQAPRLFF</sequence>
<keyword evidence="1" id="KW-0812">Transmembrane</keyword>
<organism evidence="2">
    <name type="scientific">marine sediment metagenome</name>
    <dbReference type="NCBI Taxonomy" id="412755"/>
    <lineage>
        <taxon>unclassified sequences</taxon>
        <taxon>metagenomes</taxon>
        <taxon>ecological metagenomes</taxon>
    </lineage>
</organism>
<feature type="non-terminal residue" evidence="2">
    <location>
        <position position="297"/>
    </location>
</feature>
<reference evidence="2" key="1">
    <citation type="journal article" date="2014" name="Front. Microbiol.">
        <title>High frequency of phylogenetically diverse reductive dehalogenase-homologous genes in deep subseafloor sedimentary metagenomes.</title>
        <authorList>
            <person name="Kawai M."/>
            <person name="Futagami T."/>
            <person name="Toyoda A."/>
            <person name="Takaki Y."/>
            <person name="Nishi S."/>
            <person name="Hori S."/>
            <person name="Arai W."/>
            <person name="Tsubouchi T."/>
            <person name="Morono Y."/>
            <person name="Uchiyama I."/>
            <person name="Ito T."/>
            <person name="Fujiyama A."/>
            <person name="Inagaki F."/>
            <person name="Takami H."/>
        </authorList>
    </citation>
    <scope>NUCLEOTIDE SEQUENCE</scope>
    <source>
        <strain evidence="2">Expedition CK06-06</strain>
    </source>
</reference>
<feature type="transmembrane region" description="Helical" evidence="1">
    <location>
        <begin position="51"/>
        <end position="71"/>
    </location>
</feature>
<evidence type="ECO:0000256" key="1">
    <source>
        <dbReference type="SAM" id="Phobius"/>
    </source>
</evidence>
<keyword evidence="1" id="KW-0472">Membrane</keyword>
<protein>
    <submittedName>
        <fullName evidence="2">Uncharacterized protein</fullName>
    </submittedName>
</protein>
<accession>X1B7F7</accession>
<evidence type="ECO:0000313" key="2">
    <source>
        <dbReference type="EMBL" id="GAG67936.1"/>
    </source>
</evidence>
<feature type="non-terminal residue" evidence="2">
    <location>
        <position position="1"/>
    </location>
</feature>
<dbReference type="EMBL" id="BART01004209">
    <property type="protein sequence ID" value="GAG67936.1"/>
    <property type="molecule type" value="Genomic_DNA"/>
</dbReference>
<proteinExistence type="predicted"/>
<dbReference type="AlphaFoldDB" id="X1B7F7"/>
<gene>
    <name evidence="2" type="ORF">S01H4_10794</name>
</gene>